<dbReference type="AlphaFoldDB" id="A0A165GP26"/>
<sequence>MLVERASVFAMIVVWCSAPHRKTRPINLIPLTIYDSPPRHHPQLNPYRTHCHSIDSQPPFFSSEIDYIQEGTIVPPVPFQFRILPVDQ</sequence>
<protein>
    <submittedName>
        <fullName evidence="1">Uncharacterized protein</fullName>
    </submittedName>
</protein>
<evidence type="ECO:0000313" key="2">
    <source>
        <dbReference type="Proteomes" id="UP000076632"/>
    </source>
</evidence>
<reference evidence="1 2" key="1">
    <citation type="journal article" date="2016" name="Fungal Biol.">
        <title>The genome of Xylona heveae provides a window into fungal endophytism.</title>
        <authorList>
            <person name="Gazis R."/>
            <person name="Kuo A."/>
            <person name="Riley R."/>
            <person name="LaButti K."/>
            <person name="Lipzen A."/>
            <person name="Lin J."/>
            <person name="Amirebrahimi M."/>
            <person name="Hesse C.N."/>
            <person name="Spatafora J.W."/>
            <person name="Henrissat B."/>
            <person name="Hainaut M."/>
            <person name="Grigoriev I.V."/>
            <person name="Hibbett D.S."/>
        </authorList>
    </citation>
    <scope>NUCLEOTIDE SEQUENCE [LARGE SCALE GENOMIC DNA]</scope>
    <source>
        <strain evidence="1 2">TC161</strain>
    </source>
</reference>
<name>A0A165GP26_XYLHT</name>
<keyword evidence="2" id="KW-1185">Reference proteome</keyword>
<organism evidence="1 2">
    <name type="scientific">Xylona heveae (strain CBS 132557 / TC161)</name>
    <dbReference type="NCBI Taxonomy" id="1328760"/>
    <lineage>
        <taxon>Eukaryota</taxon>
        <taxon>Fungi</taxon>
        <taxon>Dikarya</taxon>
        <taxon>Ascomycota</taxon>
        <taxon>Pezizomycotina</taxon>
        <taxon>Xylonomycetes</taxon>
        <taxon>Xylonales</taxon>
        <taxon>Xylonaceae</taxon>
        <taxon>Xylona</taxon>
    </lineage>
</organism>
<accession>A0A165GP26</accession>
<evidence type="ECO:0000313" key="1">
    <source>
        <dbReference type="EMBL" id="KZF22422.1"/>
    </source>
</evidence>
<dbReference type="EMBL" id="KV407459">
    <property type="protein sequence ID" value="KZF22422.1"/>
    <property type="molecule type" value="Genomic_DNA"/>
</dbReference>
<dbReference type="InParanoid" id="A0A165GP26"/>
<gene>
    <name evidence="1" type="ORF">L228DRAFT_248101</name>
</gene>
<proteinExistence type="predicted"/>
<dbReference type="RefSeq" id="XP_018187977.1">
    <property type="nucleotide sequence ID" value="XM_018332787.1"/>
</dbReference>
<dbReference type="GeneID" id="28897924"/>
<dbReference type="Proteomes" id="UP000076632">
    <property type="component" value="Unassembled WGS sequence"/>
</dbReference>